<sequence length="76" mass="8375">MSGVSSSNIANMAILEQSKVISERTLTKREQIAAMCLQGFLSTCESVQEHEADKFCSLSVLIADKLINKLERKAND</sequence>
<proteinExistence type="predicted"/>
<gene>
    <name evidence="1" type="ORF">AS194_04905</name>
</gene>
<name>A0A0T6DUG5_9GAMM</name>
<dbReference type="AlphaFoldDB" id="A0A0T6DUG5"/>
<dbReference type="STRING" id="554343.AS194_04905"/>
<comment type="caution">
    <text evidence="1">The sequence shown here is derived from an EMBL/GenBank/DDBJ whole genome shotgun (WGS) entry which is preliminary data.</text>
</comment>
<protein>
    <submittedName>
        <fullName evidence="1">Uncharacterized protein</fullName>
    </submittedName>
</protein>
<keyword evidence="2" id="KW-1185">Reference proteome</keyword>
<accession>A0A0T6DUG5</accession>
<dbReference type="Proteomes" id="UP000051202">
    <property type="component" value="Unassembled WGS sequence"/>
</dbReference>
<organism evidence="1 2">
    <name type="scientific">Psychrobacter piscatorii</name>
    <dbReference type="NCBI Taxonomy" id="554343"/>
    <lineage>
        <taxon>Bacteria</taxon>
        <taxon>Pseudomonadati</taxon>
        <taxon>Pseudomonadota</taxon>
        <taxon>Gammaproteobacteria</taxon>
        <taxon>Moraxellales</taxon>
        <taxon>Moraxellaceae</taxon>
        <taxon>Psychrobacter</taxon>
    </lineage>
</organism>
<evidence type="ECO:0000313" key="1">
    <source>
        <dbReference type="EMBL" id="KRU23271.1"/>
    </source>
</evidence>
<reference evidence="1 2" key="1">
    <citation type="submission" date="2015-11" db="EMBL/GenBank/DDBJ databases">
        <title>Permanent draft genome of Psychrobacter piscatorii LQ58.</title>
        <authorList>
            <person name="Zhou M."/>
            <person name="Dong B."/>
            <person name="Liu Q."/>
        </authorList>
    </citation>
    <scope>NUCLEOTIDE SEQUENCE [LARGE SCALE GENOMIC DNA]</scope>
    <source>
        <strain evidence="1 2">LQ58</strain>
    </source>
</reference>
<dbReference type="EMBL" id="LNDJ01000047">
    <property type="protein sequence ID" value="KRU23271.1"/>
    <property type="molecule type" value="Genomic_DNA"/>
</dbReference>
<evidence type="ECO:0000313" key="2">
    <source>
        <dbReference type="Proteomes" id="UP000051202"/>
    </source>
</evidence>